<protein>
    <submittedName>
        <fullName evidence="1">Uncharacterized protein</fullName>
    </submittedName>
</protein>
<evidence type="ECO:0000313" key="2">
    <source>
        <dbReference type="Proteomes" id="UP001345827"/>
    </source>
</evidence>
<dbReference type="EMBL" id="JAXLQG010000021">
    <property type="protein sequence ID" value="KAK5529768.1"/>
    <property type="molecule type" value="Genomic_DNA"/>
</dbReference>
<gene>
    <name evidence="1" type="ORF">LTR25_009547</name>
</gene>
<evidence type="ECO:0000313" key="1">
    <source>
        <dbReference type="EMBL" id="KAK5529768.1"/>
    </source>
</evidence>
<sequence length="385" mass="43406">MGKKSTKTPRASALPKAPIIYLNDPVKDMPHARHVRDMIPGAILAFGPREDKKPVNNPPVTLGMIQRHIGIRLNDRILVVGDNQPDTRSKVKIETAKEFQEHAIKHGCNFASVNLYTEQGTPAAGDKKKKWSANHLDLCIKDLSVEDVAVKVYHWLFTVFTVQETLHLIPETEMLITDGDAFPEYEYCPINESKLRPKNAKIQFVALVTSRPVVVGQRLQWTVADRTGTANFYFQYRGASSQYTWDWVQNLKVGERRALPRMPMVEIKERKVLRAAKAPIRTVGFALAGVGSAIRGVGHSVKKMGEMGRLGKSAEWVPEADVLDGKKVGWEQKEKVRAERVKMERAKKQVQHKVFNEKGEKLWKDDDSVASTAKGDEVVMEKEFC</sequence>
<proteinExistence type="predicted"/>
<dbReference type="Proteomes" id="UP001345827">
    <property type="component" value="Unassembled WGS sequence"/>
</dbReference>
<comment type="caution">
    <text evidence="1">The sequence shown here is derived from an EMBL/GenBank/DDBJ whole genome shotgun (WGS) entry which is preliminary data.</text>
</comment>
<name>A0AAV9PV96_9PEZI</name>
<organism evidence="1 2">
    <name type="scientific">Vermiconidia calcicola</name>
    <dbReference type="NCBI Taxonomy" id="1690605"/>
    <lineage>
        <taxon>Eukaryota</taxon>
        <taxon>Fungi</taxon>
        <taxon>Dikarya</taxon>
        <taxon>Ascomycota</taxon>
        <taxon>Pezizomycotina</taxon>
        <taxon>Dothideomycetes</taxon>
        <taxon>Dothideomycetidae</taxon>
        <taxon>Mycosphaerellales</taxon>
        <taxon>Extremaceae</taxon>
        <taxon>Vermiconidia</taxon>
    </lineage>
</organism>
<dbReference type="AlphaFoldDB" id="A0AAV9PV96"/>
<accession>A0AAV9PV96</accession>
<keyword evidence="2" id="KW-1185">Reference proteome</keyword>
<reference evidence="1 2" key="1">
    <citation type="submission" date="2023-06" db="EMBL/GenBank/DDBJ databases">
        <title>Black Yeasts Isolated from many extreme environments.</title>
        <authorList>
            <person name="Coleine C."/>
            <person name="Stajich J.E."/>
            <person name="Selbmann L."/>
        </authorList>
    </citation>
    <scope>NUCLEOTIDE SEQUENCE [LARGE SCALE GENOMIC DNA]</scope>
    <source>
        <strain evidence="1 2">CCFEE 5887</strain>
    </source>
</reference>